<accession>A0A1R0KU94</accession>
<protein>
    <submittedName>
        <fullName evidence="2">Uncharacterized protein</fullName>
    </submittedName>
</protein>
<reference evidence="2 3" key="1">
    <citation type="submission" date="2016-01" db="EMBL/GenBank/DDBJ databases">
        <title>Amycolatopsis coloradensis genome sequencing and assembly.</title>
        <authorList>
            <person name="Mayilraj S."/>
        </authorList>
    </citation>
    <scope>NUCLEOTIDE SEQUENCE [LARGE SCALE GENOMIC DNA]</scope>
    <source>
        <strain evidence="2 3">DSM 44225</strain>
    </source>
</reference>
<evidence type="ECO:0000313" key="2">
    <source>
        <dbReference type="EMBL" id="OLZ51697.1"/>
    </source>
</evidence>
<organism evidence="2 3">
    <name type="scientific">Amycolatopsis coloradensis</name>
    <dbReference type="NCBI Taxonomy" id="76021"/>
    <lineage>
        <taxon>Bacteria</taxon>
        <taxon>Bacillati</taxon>
        <taxon>Actinomycetota</taxon>
        <taxon>Actinomycetes</taxon>
        <taxon>Pseudonocardiales</taxon>
        <taxon>Pseudonocardiaceae</taxon>
        <taxon>Amycolatopsis</taxon>
    </lineage>
</organism>
<evidence type="ECO:0000313" key="3">
    <source>
        <dbReference type="Proteomes" id="UP000187486"/>
    </source>
</evidence>
<dbReference type="EMBL" id="MQUQ01000007">
    <property type="protein sequence ID" value="OLZ51697.1"/>
    <property type="molecule type" value="Genomic_DNA"/>
</dbReference>
<gene>
    <name evidence="2" type="ORF">BS329_15645</name>
</gene>
<dbReference type="Proteomes" id="UP000187486">
    <property type="component" value="Unassembled WGS sequence"/>
</dbReference>
<dbReference type="PROSITE" id="PS51318">
    <property type="entry name" value="TAT"/>
    <property type="match status" value="1"/>
</dbReference>
<proteinExistence type="predicted"/>
<sequence length="135" mass="13852">MTTTRTHRAAVASASFVAALALLAGCSSPAAPAPAGPISMPPADARGPVIDTDAEVAWTNRHPGCMTMSAAVAGVGNQVFRVTGPAAQRLREEAERGARPAGQHLRVRGYVDTAQDTAVCGPFRAFVLTEVVATV</sequence>
<dbReference type="InterPro" id="IPR006311">
    <property type="entry name" value="TAT_signal"/>
</dbReference>
<name>A0A1R0KU94_9PSEU</name>
<evidence type="ECO:0000256" key="1">
    <source>
        <dbReference type="SAM" id="SignalP"/>
    </source>
</evidence>
<dbReference type="RefSeq" id="WP_076161358.1">
    <property type="nucleotide sequence ID" value="NZ_MQUQ01000007.1"/>
</dbReference>
<dbReference type="PROSITE" id="PS51257">
    <property type="entry name" value="PROKAR_LIPOPROTEIN"/>
    <property type="match status" value="1"/>
</dbReference>
<feature type="chain" id="PRO_5038945516" evidence="1">
    <location>
        <begin position="25"/>
        <end position="135"/>
    </location>
</feature>
<dbReference type="OrthoDB" id="3638349at2"/>
<feature type="signal peptide" evidence="1">
    <location>
        <begin position="1"/>
        <end position="24"/>
    </location>
</feature>
<keyword evidence="1" id="KW-0732">Signal</keyword>
<comment type="caution">
    <text evidence="2">The sequence shown here is derived from an EMBL/GenBank/DDBJ whole genome shotgun (WGS) entry which is preliminary data.</text>
</comment>
<dbReference type="AlphaFoldDB" id="A0A1R0KU94"/>
<keyword evidence="3" id="KW-1185">Reference proteome</keyword>